<evidence type="ECO:0000256" key="4">
    <source>
        <dbReference type="SAM" id="Phobius"/>
    </source>
</evidence>
<evidence type="ECO:0000313" key="6">
    <source>
        <dbReference type="EMBL" id="KAK6957393.1"/>
    </source>
</evidence>
<feature type="region of interest" description="Disordered" evidence="3">
    <location>
        <begin position="558"/>
        <end position="594"/>
    </location>
</feature>
<evidence type="ECO:0000313" key="7">
    <source>
        <dbReference type="Proteomes" id="UP001369815"/>
    </source>
</evidence>
<dbReference type="InterPro" id="IPR015915">
    <property type="entry name" value="Kelch-typ_b-propeller"/>
</dbReference>
<dbReference type="PANTHER" id="PTHR46228">
    <property type="entry name" value="KELCH DOMAIN-CONTAINING PROTEIN"/>
    <property type="match status" value="1"/>
</dbReference>
<dbReference type="SUPFAM" id="SSF117281">
    <property type="entry name" value="Kelch motif"/>
    <property type="match status" value="1"/>
</dbReference>
<dbReference type="AlphaFoldDB" id="A0AAX6MY85"/>
<evidence type="ECO:0000256" key="2">
    <source>
        <dbReference type="ARBA" id="ARBA00022737"/>
    </source>
</evidence>
<feature type="compositionally biased region" description="Low complexity" evidence="3">
    <location>
        <begin position="822"/>
        <end position="835"/>
    </location>
</feature>
<name>A0AAX6MY85_9PEZI</name>
<feature type="compositionally biased region" description="Basic and acidic residues" evidence="3">
    <location>
        <begin position="840"/>
        <end position="854"/>
    </location>
</feature>
<dbReference type="Proteomes" id="UP001369815">
    <property type="component" value="Unassembled WGS sequence"/>
</dbReference>
<feature type="chain" id="PRO_5043455723" description="Kelch repeat protein" evidence="5">
    <location>
        <begin position="23"/>
        <end position="854"/>
    </location>
</feature>
<keyword evidence="4" id="KW-1133">Transmembrane helix</keyword>
<dbReference type="Gene3D" id="2.120.10.80">
    <property type="entry name" value="Kelch-type beta propeller"/>
    <property type="match status" value="1"/>
</dbReference>
<feature type="transmembrane region" description="Helical" evidence="4">
    <location>
        <begin position="526"/>
        <end position="550"/>
    </location>
</feature>
<accession>A0AAX6MY85</accession>
<keyword evidence="2" id="KW-0677">Repeat</keyword>
<keyword evidence="5" id="KW-0732">Signal</keyword>
<keyword evidence="4" id="KW-0472">Membrane</keyword>
<feature type="region of interest" description="Disordered" evidence="3">
    <location>
        <begin position="646"/>
        <end position="714"/>
    </location>
</feature>
<reference evidence="6 7" key="1">
    <citation type="journal article" date="2024" name="Front Chem Biol">
        <title>Unveiling the potential of Daldinia eschscholtzii MFLUCC 19-0629 through bioactivity and bioinformatics studies for enhanced sustainable agriculture production.</title>
        <authorList>
            <person name="Brooks S."/>
            <person name="Weaver J.A."/>
            <person name="Klomchit A."/>
            <person name="Alharthi S.A."/>
            <person name="Onlamun T."/>
            <person name="Nurani R."/>
            <person name="Vong T.K."/>
            <person name="Alberti F."/>
            <person name="Greco C."/>
        </authorList>
    </citation>
    <scope>NUCLEOTIDE SEQUENCE [LARGE SCALE GENOMIC DNA]</scope>
    <source>
        <strain evidence="6">MFLUCC 19-0629</strain>
    </source>
</reference>
<feature type="compositionally biased region" description="Polar residues" evidence="3">
    <location>
        <begin position="649"/>
        <end position="683"/>
    </location>
</feature>
<evidence type="ECO:0000256" key="1">
    <source>
        <dbReference type="ARBA" id="ARBA00022441"/>
    </source>
</evidence>
<keyword evidence="1" id="KW-0880">Kelch repeat</keyword>
<evidence type="ECO:0008006" key="8">
    <source>
        <dbReference type="Google" id="ProtNLM"/>
    </source>
</evidence>
<keyword evidence="4" id="KW-0812">Transmembrane</keyword>
<evidence type="ECO:0000256" key="3">
    <source>
        <dbReference type="SAM" id="MobiDB-lite"/>
    </source>
</evidence>
<organism evidence="6 7">
    <name type="scientific">Daldinia eschscholtzii</name>
    <dbReference type="NCBI Taxonomy" id="292717"/>
    <lineage>
        <taxon>Eukaryota</taxon>
        <taxon>Fungi</taxon>
        <taxon>Dikarya</taxon>
        <taxon>Ascomycota</taxon>
        <taxon>Pezizomycotina</taxon>
        <taxon>Sordariomycetes</taxon>
        <taxon>Xylariomycetidae</taxon>
        <taxon>Xylariales</taxon>
        <taxon>Hypoxylaceae</taxon>
        <taxon>Daldinia</taxon>
    </lineage>
</organism>
<protein>
    <recommendedName>
        <fullName evidence="8">Kelch repeat protein</fullName>
    </recommendedName>
</protein>
<evidence type="ECO:0000256" key="5">
    <source>
        <dbReference type="SAM" id="SignalP"/>
    </source>
</evidence>
<dbReference type="PANTHER" id="PTHR46228:SF2">
    <property type="entry name" value="KELCH REPEAT PROTEIN (AFU_ORTHOLOGUE AFUA_4G14350)"/>
    <property type="match status" value="1"/>
</dbReference>
<keyword evidence="7" id="KW-1185">Reference proteome</keyword>
<dbReference type="EMBL" id="JBANMG010000001">
    <property type="protein sequence ID" value="KAK6957393.1"/>
    <property type="molecule type" value="Genomic_DNA"/>
</dbReference>
<comment type="caution">
    <text evidence="6">The sequence shown here is derived from an EMBL/GenBank/DDBJ whole genome shotgun (WGS) entry which is preliminary data.</text>
</comment>
<sequence length="854" mass="92224">MYWSRISCLAFTAGWFAVSIRGQSSGWQDNQRNATMCQWELFRAATVGDTVYLDGGRIYWLRGLTDDSYTQPVIDENTLSLIYTFNFSHPFNSSSNFSEILTHYNISKGLNSDSANNLAPNYHSGALLGNDHEFFTYGGLLSQSSVDQAPDADAMVEYVESTYGAEKPQFQVGIRYSRLPGSLTRYVTNGGAASAPSENKAWYFGGYRSESGGPIYEGFLNETQSPTVTSDYLITLDMSTQTQETWKNETLGNTSSRADPSVVWVPIGEQGILVVLGGVVYPSYLGDNLTSANEAQSRKDSPGFMSNIDIYDVATKKWYQQPAEGTPPQYAMGCAVVAPAQDYSSFNIYFYGGYDGLDDTADFNDNVWILSLPSFMWMKVYSGQASHARAGHHCVMPYPDQMIVIGGRQANKGTAVPCLDGDPPGMLQVYNLTSNRWMDSYDPTSWNHYGVPEMIYAMIGGDASGGATVTTPAPSGWATPELEKVFATPYPTSKLITHYPYSTVGAGNDTRGVYGGGGGGGGTPSWVAPVLGVVLGLIFVTAVVVGIILYRKRKHLKKNAVSEPSTDDNGTRILSWMRGQSDGKAPTITTDDTRTQCDELESRGVTPARFTGQPEMAVVPEMPDTHLVELWDTSPRVELVGDMHATMGMTPTSNINKQSPFASNPQSPDTPNPLSTPTSQNALSSSHEHSSSISSQPPIYTAERPDSPSLGNNEARFDSIANAITTDVPTSAPVNTGVPATRKPIVSGLSGISDREIAHLRQISDASTDSQITALGTAPPQTSSHHIIESFSEASPPLPVSPPSVTGVDGSHDVSDYVSVPQNNTTLGANNAGNQPRRSVFRENEEGLDEGEKR</sequence>
<proteinExistence type="predicted"/>
<gene>
    <name evidence="6" type="ORF">Daesc_000177</name>
</gene>
<dbReference type="CDD" id="cd12087">
    <property type="entry name" value="TM_EGFR-like"/>
    <property type="match status" value="1"/>
</dbReference>
<feature type="region of interest" description="Disordered" evidence="3">
    <location>
        <begin position="793"/>
        <end position="854"/>
    </location>
</feature>
<feature type="signal peptide" evidence="5">
    <location>
        <begin position="1"/>
        <end position="22"/>
    </location>
</feature>